<evidence type="ECO:0000256" key="1">
    <source>
        <dbReference type="ARBA" id="ARBA00000077"/>
    </source>
</evidence>
<dbReference type="KEGG" id="iho:Igni_1437"/>
<comment type="subcellular location">
    <subcellularLocation>
        <location evidence="4">Cytoplasm</location>
    </subcellularLocation>
</comment>
<evidence type="ECO:0000256" key="11">
    <source>
        <dbReference type="RuleBase" id="RU003515"/>
    </source>
</evidence>
<dbReference type="InterPro" id="IPR036397">
    <property type="entry name" value="RNaseH_sf"/>
</dbReference>
<keyword evidence="14" id="KW-1185">Reference proteome</keyword>
<name>A8ACG1_IGNH4</name>
<keyword evidence="6 10" id="KW-0540">Nuclease</keyword>
<evidence type="ECO:0000256" key="3">
    <source>
        <dbReference type="ARBA" id="ARBA00004065"/>
    </source>
</evidence>
<accession>A8ACG1</accession>
<organism evidence="13 14">
    <name type="scientific">Ignicoccus hospitalis (strain KIN4/I / DSM 18386 / JCM 14125)</name>
    <dbReference type="NCBI Taxonomy" id="453591"/>
    <lineage>
        <taxon>Archaea</taxon>
        <taxon>Thermoproteota</taxon>
        <taxon>Thermoprotei</taxon>
        <taxon>Desulfurococcales</taxon>
        <taxon>Desulfurococcaceae</taxon>
        <taxon>Ignicoccus</taxon>
    </lineage>
</organism>
<comment type="function">
    <text evidence="3 11">Endonuclease that specifically degrades the RNA of RNA-DNA hybrids.</text>
</comment>
<dbReference type="Proteomes" id="UP000000262">
    <property type="component" value="Chromosome"/>
</dbReference>
<evidence type="ECO:0000313" key="13">
    <source>
        <dbReference type="EMBL" id="ABU82613.1"/>
    </source>
</evidence>
<keyword evidence="5" id="KW-0963">Cytoplasm</keyword>
<dbReference type="CDD" id="cd07180">
    <property type="entry name" value="RNase_HII_archaea_like"/>
    <property type="match status" value="1"/>
</dbReference>
<dbReference type="PROSITE" id="PS51975">
    <property type="entry name" value="RNASE_H_2"/>
    <property type="match status" value="1"/>
</dbReference>
<dbReference type="PhylomeDB" id="A8ACG1"/>
<dbReference type="GO" id="GO:0006298">
    <property type="term" value="P:mismatch repair"/>
    <property type="evidence" value="ECO:0007669"/>
    <property type="project" value="TreeGrafter"/>
</dbReference>
<feature type="binding site" evidence="10">
    <location>
        <position position="108"/>
    </location>
    <ligand>
        <name>a divalent metal cation</name>
        <dbReference type="ChEBI" id="CHEBI:60240"/>
    </ligand>
</feature>
<evidence type="ECO:0000256" key="4">
    <source>
        <dbReference type="ARBA" id="ARBA00004496"/>
    </source>
</evidence>
<dbReference type="PANTHER" id="PTHR10954">
    <property type="entry name" value="RIBONUCLEASE H2 SUBUNIT A"/>
    <property type="match status" value="1"/>
</dbReference>
<dbReference type="GO" id="GO:0005737">
    <property type="term" value="C:cytoplasm"/>
    <property type="evidence" value="ECO:0007669"/>
    <property type="project" value="UniProtKB-SubCell"/>
</dbReference>
<dbReference type="HOGENOM" id="CLU_036532_0_4_2"/>
<proteinExistence type="inferred from homology"/>
<dbReference type="SUPFAM" id="SSF53098">
    <property type="entry name" value="Ribonuclease H-like"/>
    <property type="match status" value="1"/>
</dbReference>
<evidence type="ECO:0000256" key="9">
    <source>
        <dbReference type="ARBA" id="ARBA00022801"/>
    </source>
</evidence>
<dbReference type="InterPro" id="IPR001352">
    <property type="entry name" value="RNase_HII/HIII"/>
</dbReference>
<feature type="binding site" evidence="10">
    <location>
        <position position="11"/>
    </location>
    <ligand>
        <name>a divalent metal cation</name>
        <dbReference type="ChEBI" id="CHEBI:60240"/>
    </ligand>
</feature>
<evidence type="ECO:0000256" key="8">
    <source>
        <dbReference type="ARBA" id="ARBA00022759"/>
    </source>
</evidence>
<evidence type="ECO:0000256" key="5">
    <source>
        <dbReference type="ARBA" id="ARBA00022490"/>
    </source>
</evidence>
<dbReference type="InterPro" id="IPR023160">
    <property type="entry name" value="RNase_HII_hlx-loop-hlx_cap_dom"/>
</dbReference>
<dbReference type="GO" id="GO:0004523">
    <property type="term" value="F:RNA-DNA hybrid ribonuclease activity"/>
    <property type="evidence" value="ECO:0007669"/>
    <property type="project" value="UniProtKB-UniRule"/>
</dbReference>
<evidence type="ECO:0000259" key="12">
    <source>
        <dbReference type="PROSITE" id="PS51975"/>
    </source>
</evidence>
<dbReference type="AlphaFoldDB" id="A8ACG1"/>
<gene>
    <name evidence="13" type="ordered locus">Igni_1437</name>
</gene>
<comment type="cofactor">
    <cofactor evidence="10">
        <name>Mn(2+)</name>
        <dbReference type="ChEBI" id="CHEBI:29035"/>
    </cofactor>
    <cofactor evidence="10">
        <name>Mg(2+)</name>
        <dbReference type="ChEBI" id="CHEBI:18420"/>
    </cofactor>
    <text evidence="10">Manganese or magnesium. Binds 1 divalent metal ion per monomer in the absence of substrate. May bind a second metal ion after substrate binding.</text>
</comment>
<dbReference type="GO" id="GO:0043137">
    <property type="term" value="P:DNA replication, removal of RNA primer"/>
    <property type="evidence" value="ECO:0007669"/>
    <property type="project" value="TreeGrafter"/>
</dbReference>
<dbReference type="InterPro" id="IPR004649">
    <property type="entry name" value="RNase_H2_suA"/>
</dbReference>
<comment type="similarity">
    <text evidence="11">Belongs to the RNase HII family.</text>
</comment>
<dbReference type="eggNOG" id="arCOG04121">
    <property type="taxonomic scope" value="Archaea"/>
</dbReference>
<dbReference type="GO" id="GO:0046872">
    <property type="term" value="F:metal ion binding"/>
    <property type="evidence" value="ECO:0007669"/>
    <property type="project" value="UniProtKB-KW"/>
</dbReference>
<sequence>MRTMIVAGIDEAGRGPVIGSMFVALVAIEQDQLEKLVSLGLKESKMLTPNKRRYFYNLIMKTAKLVLIKEVKAEEIDKRNLSELTIEVMKELLETALNKVKIDVVCVDIVGNGAKQRRALGEVFPDVIVMKKGDASCPAAAAASIVAKEARERHVSQLRARYGDFGSGYPSDPKTLRWLSVTRPLPPIVRKKWKTIRRKGMGVGGEGERKHDNSA</sequence>
<reference evidence="13 14" key="1">
    <citation type="journal article" date="2008" name="Genome Biol.">
        <title>A genomic analysis of the archaeal system Ignicoccus hospitalis-Nanoarchaeum equitans.</title>
        <authorList>
            <person name="Podar M."/>
            <person name="Anderson I."/>
            <person name="Makarova K.S."/>
            <person name="Elkins J.G."/>
            <person name="Ivanova N."/>
            <person name="Wall M.A."/>
            <person name="Lykidis A."/>
            <person name="Mavromatis K."/>
            <person name="Sun H."/>
            <person name="Hudson M.E."/>
            <person name="Chen W."/>
            <person name="Deciu C."/>
            <person name="Hutchison D."/>
            <person name="Eads J.R."/>
            <person name="Anderson A."/>
            <person name="Fernandes F."/>
            <person name="Szeto E."/>
            <person name="Lapidus A."/>
            <person name="Kyrpides N.C."/>
            <person name="Saier M.H.Jr."/>
            <person name="Richardson P.M."/>
            <person name="Rachel R."/>
            <person name="Huber H."/>
            <person name="Eisen J.A."/>
            <person name="Koonin E.V."/>
            <person name="Keller M."/>
            <person name="Stetter K.O."/>
        </authorList>
    </citation>
    <scope>NUCLEOTIDE SEQUENCE [LARGE SCALE GENOMIC DNA]</scope>
    <source>
        <strain evidence="14">KIN4/I / DSM 18386 / JCM 14125</strain>
    </source>
</reference>
<feature type="domain" description="RNase H type-2" evidence="12">
    <location>
        <begin position="4"/>
        <end position="205"/>
    </location>
</feature>
<dbReference type="GO" id="GO:0032299">
    <property type="term" value="C:ribonuclease H2 complex"/>
    <property type="evidence" value="ECO:0007669"/>
    <property type="project" value="TreeGrafter"/>
</dbReference>
<comment type="catalytic activity">
    <reaction evidence="1 10 11">
        <text>Endonucleolytic cleavage to 5'-phosphomonoester.</text>
        <dbReference type="EC" id="3.1.26.4"/>
    </reaction>
</comment>
<dbReference type="EC" id="3.1.26.4" evidence="11"/>
<keyword evidence="7 10" id="KW-0479">Metal-binding</keyword>
<dbReference type="Pfam" id="PF01351">
    <property type="entry name" value="RNase_HII"/>
    <property type="match status" value="1"/>
</dbReference>
<dbReference type="Gene3D" id="1.10.10.460">
    <property type="entry name" value="Ribonuclease hii. Domain 2"/>
    <property type="match status" value="1"/>
</dbReference>
<dbReference type="InterPro" id="IPR024567">
    <property type="entry name" value="RNase_HII/HIII_dom"/>
</dbReference>
<comment type="cofactor">
    <cofactor evidence="2">
        <name>Mg(2+)</name>
        <dbReference type="ChEBI" id="CHEBI:18420"/>
    </cofactor>
</comment>
<dbReference type="STRING" id="453591.Igni_1437"/>
<evidence type="ECO:0000256" key="10">
    <source>
        <dbReference type="PROSITE-ProRule" id="PRU01319"/>
    </source>
</evidence>
<dbReference type="NCBIfam" id="TIGR00729">
    <property type="entry name" value="ribonuclease HII"/>
    <property type="match status" value="1"/>
</dbReference>
<dbReference type="Gene3D" id="3.30.420.10">
    <property type="entry name" value="Ribonuclease H-like superfamily/Ribonuclease H"/>
    <property type="match status" value="1"/>
</dbReference>
<dbReference type="InterPro" id="IPR012337">
    <property type="entry name" value="RNaseH-like_sf"/>
</dbReference>
<protein>
    <recommendedName>
        <fullName evidence="11">Ribonuclease</fullName>
        <ecNumber evidence="11">3.1.26.4</ecNumber>
    </recommendedName>
</protein>
<feature type="binding site" evidence="10">
    <location>
        <position position="10"/>
    </location>
    <ligand>
        <name>a divalent metal cation</name>
        <dbReference type="ChEBI" id="CHEBI:60240"/>
    </ligand>
</feature>
<dbReference type="EMBL" id="CP000816">
    <property type="protein sequence ID" value="ABU82613.1"/>
    <property type="molecule type" value="Genomic_DNA"/>
</dbReference>
<evidence type="ECO:0000256" key="7">
    <source>
        <dbReference type="ARBA" id="ARBA00022723"/>
    </source>
</evidence>
<evidence type="ECO:0000256" key="2">
    <source>
        <dbReference type="ARBA" id="ARBA00001946"/>
    </source>
</evidence>
<evidence type="ECO:0000313" key="14">
    <source>
        <dbReference type="Proteomes" id="UP000000262"/>
    </source>
</evidence>
<evidence type="ECO:0000256" key="6">
    <source>
        <dbReference type="ARBA" id="ARBA00022722"/>
    </source>
</evidence>
<keyword evidence="9 10" id="KW-0378">Hydrolase</keyword>
<dbReference type="GO" id="GO:0003723">
    <property type="term" value="F:RNA binding"/>
    <property type="evidence" value="ECO:0007669"/>
    <property type="project" value="UniProtKB-UniRule"/>
</dbReference>
<dbReference type="PANTHER" id="PTHR10954:SF23">
    <property type="entry name" value="RIBONUCLEASE"/>
    <property type="match status" value="1"/>
</dbReference>
<keyword evidence="8 10" id="KW-0255">Endonuclease</keyword>